<protein>
    <submittedName>
        <fullName evidence="3">CPBP family intramembrane glutamic endopeptidase</fullName>
        <ecNumber evidence="3">3.4.-.-</ecNumber>
    </submittedName>
</protein>
<feature type="transmembrane region" description="Helical" evidence="1">
    <location>
        <begin position="18"/>
        <end position="37"/>
    </location>
</feature>
<feature type="transmembrane region" description="Helical" evidence="1">
    <location>
        <begin position="91"/>
        <end position="113"/>
    </location>
</feature>
<feature type="transmembrane region" description="Helical" evidence="1">
    <location>
        <begin position="213"/>
        <end position="233"/>
    </location>
</feature>
<comment type="caution">
    <text evidence="3">The sequence shown here is derived from an EMBL/GenBank/DDBJ whole genome shotgun (WGS) entry which is preliminary data.</text>
</comment>
<feature type="transmembrane region" description="Helical" evidence="1">
    <location>
        <begin position="49"/>
        <end position="70"/>
    </location>
</feature>
<dbReference type="InterPro" id="IPR003675">
    <property type="entry name" value="Rce1/LyrA-like_dom"/>
</dbReference>
<keyword evidence="1" id="KW-1133">Transmembrane helix</keyword>
<keyword evidence="4" id="KW-1185">Reference proteome</keyword>
<keyword evidence="1" id="KW-0812">Transmembrane</keyword>
<evidence type="ECO:0000313" key="3">
    <source>
        <dbReference type="EMBL" id="MFD1738887.1"/>
    </source>
</evidence>
<dbReference type="EMBL" id="JBHUEM010000051">
    <property type="protein sequence ID" value="MFD1738887.1"/>
    <property type="molecule type" value="Genomic_DNA"/>
</dbReference>
<evidence type="ECO:0000313" key="4">
    <source>
        <dbReference type="Proteomes" id="UP001597214"/>
    </source>
</evidence>
<dbReference type="EC" id="3.4.-.-" evidence="3"/>
<dbReference type="Proteomes" id="UP001597214">
    <property type="component" value="Unassembled WGS sequence"/>
</dbReference>
<dbReference type="PANTHER" id="PTHR36435:SF1">
    <property type="entry name" value="CAAX AMINO TERMINAL PROTEASE FAMILY PROTEIN"/>
    <property type="match status" value="1"/>
</dbReference>
<keyword evidence="3" id="KW-0378">Hydrolase</keyword>
<evidence type="ECO:0000256" key="1">
    <source>
        <dbReference type="SAM" id="Phobius"/>
    </source>
</evidence>
<feature type="domain" description="CAAX prenyl protease 2/Lysostaphin resistance protein A-like" evidence="2">
    <location>
        <begin position="137"/>
        <end position="225"/>
    </location>
</feature>
<evidence type="ECO:0000259" key="2">
    <source>
        <dbReference type="Pfam" id="PF02517"/>
    </source>
</evidence>
<dbReference type="RefSeq" id="WP_377930110.1">
    <property type="nucleotide sequence ID" value="NZ_JBHUEM010000051.1"/>
</dbReference>
<keyword evidence="1" id="KW-0472">Membrane</keyword>
<gene>
    <name evidence="3" type="ORF">ACFSCX_20445</name>
</gene>
<dbReference type="InterPro" id="IPR052710">
    <property type="entry name" value="CAAX_protease"/>
</dbReference>
<dbReference type="GO" id="GO:0016787">
    <property type="term" value="F:hydrolase activity"/>
    <property type="evidence" value="ECO:0007669"/>
    <property type="project" value="UniProtKB-KW"/>
</dbReference>
<sequence length="234" mass="26641">MNKVDVFFNESPWTWKELFQLLFIVLVLVPFFVEYHLKNYMTILFKNELYSGTLTGFIMSIIFMISLYLVALKPKGLRWNEVGIRRFPVRYYGPIAGWTIVVIVVSIGLFVLLDLLVGIGTENAKTESLKNQLTTLNFTIGFISAALISPIYEEIFYRGFLYRFLRGKYGVTVSIFISSFIFMVVHIPTYNTLPVNFVTGVVFAWTYERSGSVIPGIIIHGIFNGIAIILTALG</sequence>
<reference evidence="4" key="1">
    <citation type="journal article" date="2019" name="Int. J. Syst. Evol. Microbiol.">
        <title>The Global Catalogue of Microorganisms (GCM) 10K type strain sequencing project: providing services to taxonomists for standard genome sequencing and annotation.</title>
        <authorList>
            <consortium name="The Broad Institute Genomics Platform"/>
            <consortium name="The Broad Institute Genome Sequencing Center for Infectious Disease"/>
            <person name="Wu L."/>
            <person name="Ma J."/>
        </authorList>
    </citation>
    <scope>NUCLEOTIDE SEQUENCE [LARGE SCALE GENOMIC DNA]</scope>
    <source>
        <strain evidence="4">CCUG 49339</strain>
    </source>
</reference>
<dbReference type="Pfam" id="PF02517">
    <property type="entry name" value="Rce1-like"/>
    <property type="match status" value="1"/>
</dbReference>
<organism evidence="3 4">
    <name type="scientific">Bacillus salitolerans</name>
    <dbReference type="NCBI Taxonomy" id="1437434"/>
    <lineage>
        <taxon>Bacteria</taxon>
        <taxon>Bacillati</taxon>
        <taxon>Bacillota</taxon>
        <taxon>Bacilli</taxon>
        <taxon>Bacillales</taxon>
        <taxon>Bacillaceae</taxon>
        <taxon>Bacillus</taxon>
    </lineage>
</organism>
<dbReference type="PANTHER" id="PTHR36435">
    <property type="entry name" value="SLR1288 PROTEIN"/>
    <property type="match status" value="1"/>
</dbReference>
<name>A0ABW4LUU1_9BACI</name>
<accession>A0ABW4LUU1</accession>
<feature type="transmembrane region" description="Helical" evidence="1">
    <location>
        <begin position="133"/>
        <end position="152"/>
    </location>
</feature>
<feature type="transmembrane region" description="Helical" evidence="1">
    <location>
        <begin position="173"/>
        <end position="193"/>
    </location>
</feature>
<proteinExistence type="predicted"/>